<protein>
    <submittedName>
        <fullName evidence="1">Uncharacterized protein</fullName>
    </submittedName>
</protein>
<evidence type="ECO:0000313" key="1">
    <source>
        <dbReference type="EMBL" id="JAE14840.1"/>
    </source>
</evidence>
<reference evidence="1" key="1">
    <citation type="submission" date="2014-09" db="EMBL/GenBank/DDBJ databases">
        <authorList>
            <person name="Magalhaes I.L.F."/>
            <person name="Oliveira U."/>
            <person name="Santos F.R."/>
            <person name="Vidigal T.H.D.A."/>
            <person name="Brescovit A.D."/>
            <person name="Santos A.J."/>
        </authorList>
    </citation>
    <scope>NUCLEOTIDE SEQUENCE</scope>
    <source>
        <tissue evidence="1">Shoot tissue taken approximately 20 cm above the soil surface</tissue>
    </source>
</reference>
<dbReference type="EMBL" id="GBRH01183056">
    <property type="protein sequence ID" value="JAE14840.1"/>
    <property type="molecule type" value="Transcribed_RNA"/>
</dbReference>
<reference evidence="1" key="2">
    <citation type="journal article" date="2015" name="Data Brief">
        <title>Shoot transcriptome of the giant reed, Arundo donax.</title>
        <authorList>
            <person name="Barrero R.A."/>
            <person name="Guerrero F.D."/>
            <person name="Moolhuijzen P."/>
            <person name="Goolsby J.A."/>
            <person name="Tidwell J."/>
            <person name="Bellgard S.E."/>
            <person name="Bellgard M.I."/>
        </authorList>
    </citation>
    <scope>NUCLEOTIDE SEQUENCE</scope>
    <source>
        <tissue evidence="1">Shoot tissue taken approximately 20 cm above the soil surface</tissue>
    </source>
</reference>
<accession>A0A0A9FPU5</accession>
<name>A0A0A9FPU5_ARUDO</name>
<sequence length="16" mass="2044">MRRRRRPRPGSRPRLP</sequence>
<proteinExistence type="predicted"/>
<organism evidence="1">
    <name type="scientific">Arundo donax</name>
    <name type="common">Giant reed</name>
    <name type="synonym">Donax arundinaceus</name>
    <dbReference type="NCBI Taxonomy" id="35708"/>
    <lineage>
        <taxon>Eukaryota</taxon>
        <taxon>Viridiplantae</taxon>
        <taxon>Streptophyta</taxon>
        <taxon>Embryophyta</taxon>
        <taxon>Tracheophyta</taxon>
        <taxon>Spermatophyta</taxon>
        <taxon>Magnoliopsida</taxon>
        <taxon>Liliopsida</taxon>
        <taxon>Poales</taxon>
        <taxon>Poaceae</taxon>
        <taxon>PACMAD clade</taxon>
        <taxon>Arundinoideae</taxon>
        <taxon>Arundineae</taxon>
        <taxon>Arundo</taxon>
    </lineage>
</organism>
<dbReference type="AlphaFoldDB" id="A0A0A9FPU5"/>